<feature type="domain" description="Cas12f1-like TNB" evidence="3">
    <location>
        <begin position="65"/>
        <end position="128"/>
    </location>
</feature>
<evidence type="ECO:0000313" key="4">
    <source>
        <dbReference type="EMBL" id="BES81012.1"/>
    </source>
</evidence>
<dbReference type="GeneID" id="89288610"/>
<keyword evidence="5" id="KW-1185">Reference proteome</keyword>
<dbReference type="Pfam" id="PF07282">
    <property type="entry name" value="Cas12f1-like_TNB"/>
    <property type="match status" value="1"/>
</dbReference>
<dbReference type="EMBL" id="AP028907">
    <property type="protein sequence ID" value="BES81012.1"/>
    <property type="molecule type" value="Genomic_DNA"/>
</dbReference>
<reference evidence="4 5" key="1">
    <citation type="submission" date="2023-09" db="EMBL/GenBank/DDBJ databases">
        <title>Pyrofollis japonicus gen. nov. sp. nov., a novel member of the family Pyrodictiaceae isolated from the Iheya North hydrothermal field.</title>
        <authorList>
            <person name="Miyazaki U."/>
            <person name="Sanari M."/>
            <person name="Tame A."/>
            <person name="Kitajima M."/>
            <person name="Okamoto A."/>
            <person name="Sawayama S."/>
            <person name="Miyazaki J."/>
            <person name="Takai K."/>
            <person name="Nakagawa S."/>
        </authorList>
    </citation>
    <scope>NUCLEOTIDE SEQUENCE [LARGE SCALE GENOMIC DNA]</scope>
    <source>
        <strain evidence="4 5">AV2</strain>
    </source>
</reference>
<evidence type="ECO:0000256" key="1">
    <source>
        <dbReference type="ARBA" id="ARBA00023125"/>
    </source>
</evidence>
<evidence type="ECO:0000259" key="3">
    <source>
        <dbReference type="Pfam" id="PF07282"/>
    </source>
</evidence>
<dbReference type="RefSeq" id="WP_338251740.1">
    <property type="nucleotide sequence ID" value="NZ_AP028907.1"/>
</dbReference>
<feature type="region of interest" description="Disordered" evidence="2">
    <location>
        <begin position="141"/>
        <end position="163"/>
    </location>
</feature>
<dbReference type="InterPro" id="IPR010095">
    <property type="entry name" value="Cas12f1-like_TNB"/>
</dbReference>
<name>A0ABM8IY31_9CREN</name>
<protein>
    <recommendedName>
        <fullName evidence="3">Cas12f1-like TNB domain-containing protein</fullName>
    </recommendedName>
</protein>
<gene>
    <name evidence="4" type="ORF">PABY_05790</name>
</gene>
<organism evidence="4 5">
    <name type="scientific">Pyrodictium abyssi</name>
    <dbReference type="NCBI Taxonomy" id="54256"/>
    <lineage>
        <taxon>Archaea</taxon>
        <taxon>Thermoproteota</taxon>
        <taxon>Thermoprotei</taxon>
        <taxon>Desulfurococcales</taxon>
        <taxon>Pyrodictiaceae</taxon>
        <taxon>Pyrodictium</taxon>
    </lineage>
</organism>
<proteinExistence type="predicted"/>
<accession>A0ABM8IY31</accession>
<evidence type="ECO:0000256" key="2">
    <source>
        <dbReference type="SAM" id="MobiDB-lite"/>
    </source>
</evidence>
<sequence length="163" mass="18271">MEAVSSLHRRSARIVLDWSRKVAKYLVLKARKTKAAIAVEELEKLWHNASQKSSTLADRLSKFAYRKLLQAIEAKAVEYNVPIVYVDPRSTSKKCPVCGFPLRYWHRLAECPKCGFRADRDTVGAMNVYKKALKAIALSPGSEGSWGGDGRNPTGPRSAYMTR</sequence>
<dbReference type="Proteomes" id="UP001341135">
    <property type="component" value="Chromosome"/>
</dbReference>
<evidence type="ECO:0000313" key="5">
    <source>
        <dbReference type="Proteomes" id="UP001341135"/>
    </source>
</evidence>
<dbReference type="NCBIfam" id="TIGR01766">
    <property type="entry name" value="IS200/IS605 family accessory protein TnpB-like domain"/>
    <property type="match status" value="1"/>
</dbReference>
<keyword evidence="1" id="KW-0238">DNA-binding</keyword>